<dbReference type="Gene3D" id="2.130.10.10">
    <property type="entry name" value="YVTN repeat-like/Quinoprotein amine dehydrogenase"/>
    <property type="match status" value="3"/>
</dbReference>
<dbReference type="Pfam" id="PF10433">
    <property type="entry name" value="Beta-prop_RSE1_1st"/>
    <property type="match status" value="1"/>
</dbReference>
<evidence type="ECO:0000256" key="4">
    <source>
        <dbReference type="ARBA" id="ARBA00023242"/>
    </source>
</evidence>
<feature type="domain" description="RSE1/DDB1/CPSF1 first beta-propeller" evidence="7">
    <location>
        <begin position="12"/>
        <end position="395"/>
    </location>
</feature>
<dbReference type="InterPro" id="IPR018846">
    <property type="entry name" value="Beta-prop_RSE1/DDB1/CPSF1_1st"/>
</dbReference>
<accession>A0A401GRU0</accession>
<feature type="domain" description="RSE1/DDB1/CPSF1 second beta-propeller" evidence="8">
    <location>
        <begin position="507"/>
        <end position="856"/>
    </location>
</feature>
<dbReference type="InParanoid" id="A0A401GRU0"/>
<dbReference type="GO" id="GO:0003676">
    <property type="term" value="F:nucleic acid binding"/>
    <property type="evidence" value="ECO:0007669"/>
    <property type="project" value="InterPro"/>
</dbReference>
<reference evidence="9 10" key="1">
    <citation type="journal article" date="2018" name="Sci. Rep.">
        <title>Genome sequence of the cauliflower mushroom Sparassis crispa (Hanabiratake) and its association with beneficial usage.</title>
        <authorList>
            <person name="Kiyama R."/>
            <person name="Furutani Y."/>
            <person name="Kawaguchi K."/>
            <person name="Nakanishi T."/>
        </authorList>
    </citation>
    <scope>NUCLEOTIDE SEQUENCE [LARGE SCALE GENOMIC DNA]</scope>
</reference>
<evidence type="ECO:0000256" key="5">
    <source>
        <dbReference type="SAM" id="MobiDB-lite"/>
    </source>
</evidence>
<comment type="subcellular location">
    <subcellularLocation>
        <location evidence="1">Nucleus</location>
    </subcellularLocation>
</comment>
<dbReference type="PANTHER" id="PTHR10644">
    <property type="entry name" value="DNA REPAIR/RNA PROCESSING CPSF FAMILY"/>
    <property type="match status" value="1"/>
</dbReference>
<evidence type="ECO:0000256" key="3">
    <source>
        <dbReference type="ARBA" id="ARBA00014577"/>
    </source>
</evidence>
<evidence type="ECO:0000259" key="7">
    <source>
        <dbReference type="Pfam" id="PF10433"/>
    </source>
</evidence>
<dbReference type="SUPFAM" id="SSF50998">
    <property type="entry name" value="Quinoprotein alcohol dehydrogenase-like"/>
    <property type="match status" value="1"/>
</dbReference>
<dbReference type="RefSeq" id="XP_027615783.1">
    <property type="nucleotide sequence ID" value="XM_027759982.1"/>
</dbReference>
<comment type="similarity">
    <text evidence="2">Belongs to the DDB1 family.</text>
</comment>
<dbReference type="GeneID" id="38781787"/>
<proteinExistence type="inferred from homology"/>
<dbReference type="Pfam" id="PF23726">
    <property type="entry name" value="Beta-prop_RSE1_2nd"/>
    <property type="match status" value="1"/>
</dbReference>
<dbReference type="Pfam" id="PF03178">
    <property type="entry name" value="CPSF_A"/>
    <property type="match status" value="1"/>
</dbReference>
<organism evidence="9 10">
    <name type="scientific">Sparassis crispa</name>
    <dbReference type="NCBI Taxonomy" id="139825"/>
    <lineage>
        <taxon>Eukaryota</taxon>
        <taxon>Fungi</taxon>
        <taxon>Dikarya</taxon>
        <taxon>Basidiomycota</taxon>
        <taxon>Agaricomycotina</taxon>
        <taxon>Agaricomycetes</taxon>
        <taxon>Polyporales</taxon>
        <taxon>Sparassidaceae</taxon>
        <taxon>Sparassis</taxon>
    </lineage>
</organism>
<dbReference type="InterPro" id="IPR011047">
    <property type="entry name" value="Quinoprotein_ADH-like_sf"/>
</dbReference>
<protein>
    <recommendedName>
        <fullName evidence="3">DNA damage-binding protein 1</fullName>
    </recommendedName>
</protein>
<feature type="compositionally biased region" description="Basic residues" evidence="5">
    <location>
        <begin position="277"/>
        <end position="287"/>
    </location>
</feature>
<dbReference type="InterPro" id="IPR015943">
    <property type="entry name" value="WD40/YVTN_repeat-like_dom_sf"/>
</dbReference>
<dbReference type="Gene3D" id="1.10.150.910">
    <property type="match status" value="1"/>
</dbReference>
<name>A0A401GRU0_9APHY</name>
<evidence type="ECO:0000256" key="2">
    <source>
        <dbReference type="ARBA" id="ARBA00007453"/>
    </source>
</evidence>
<evidence type="ECO:0000256" key="1">
    <source>
        <dbReference type="ARBA" id="ARBA00004123"/>
    </source>
</evidence>
<sequence>MRVVATFHQPSSVVQSLKCRLTSDDSVEHLVVAKVNRLEVFSLQPEGIRRECVLEIWGRVVALRSVPVEDSGISNILVLTDHPEPKLIVLKYVADPAGASLVTTGDLSVHDRYGRQSEFVTDVLVDPTGQVAVISCYVGKLKVVQFDDGGISNQFDVSVPEFYILALTFLHTSPGTYAIGILHYDHEQRLQLLSRDLDLENLELSAAPSTILPITVLSASTFPSMDTPPLLIPVPPYTQEGTEDDFGTHLGGVLVVGGRKIIFYEHASQERRDIKRDKQRRSAKRKASAVQAEAQKATEKDKEREGRKLKPKISVKWPWSEVTAWSPIDEEGRRFLIGDAYGRLAMVAFDDTPGLILVPLGETSPAVSLTYLSSQVVYLGSHFGESQLLRIHSSPFANADTETLPIPSGITTVSSSSLMSSKGKEKAYLCRDDERAVKGGRVVSTKGTFVEVLENFQNIAPIMDAVLADLDGSGQPQIVTCSGGLSTGAIKVVRTGADFQELGIVKDVPHVTNLWPLRTQFEATSDTHIVASTLRETYVFRLDAHDAIIRLDPSADGFVGTSPTLAVRNIPRRVTTTNTGRSTSSYVDSSLVVQVTPEKVHLVNYDQALGLFSVVGTGWDPNNAHPAHRQRSIVAADLNASQFVVGLSGGRLVLLNLGESDQFQELKYRDFTDATYGITEISAISCAPFDPARKYSLHIAVSFWGTNKIAILSLESSQTYMTTICETSTLTALPRSLLLYNFGSGRGRKDADYHPHIVAGLSDGTVMSFSLKVNELKDRKVFPLGAAPVSLSTCVVDGRMAVFASGSRASVLFWERQRLHHSPVMLKDAVRGTSLNSTFFPSCVVLATSSSLLIGNVRGVDKMQIRSIPLGVENPRRIAHHPSLKVFGVACNRTNPPRIGDFEGTVSCFKILDDVSFDQLSQFVCELGEEVTAVLALPRRENQSFPCFCVGIVELEMGEREPSKGRIVMFSLGSRDGGISSANPALRLISSEHTRGCVYQLVSVEDKIVAAVNTSVVLYKIDNTDGSASLRKLTEWNHNYFVTSLVAHDTTLIVGDAISSVSILNVVGEGLQSIARDYGPLWPVAVEAIGNSGVIGANSDCNLFTFSLQRNGNRFMLERDGSYHVDDVINKFLPGGLTSGEWSGNQVLKPEQLFFASSGRIGVILELSDEISLHMTALQRNMATAIIGPGEMHHTKWRAPANLRGASDAESSFGFLDGDFIEQFLTHPNPSELLEGKMEAERITLPQPEIRDVLEKLQSLH</sequence>
<feature type="domain" description="RSE1/DDB1/CPSF1 C-terminal" evidence="6">
    <location>
        <begin position="907"/>
        <end position="1225"/>
    </location>
</feature>
<evidence type="ECO:0000313" key="10">
    <source>
        <dbReference type="Proteomes" id="UP000287166"/>
    </source>
</evidence>
<dbReference type="GO" id="GO:0005634">
    <property type="term" value="C:nucleus"/>
    <property type="evidence" value="ECO:0007669"/>
    <property type="project" value="UniProtKB-SubCell"/>
</dbReference>
<dbReference type="FunCoup" id="A0A401GRU0">
    <property type="interactions" value="766"/>
</dbReference>
<keyword evidence="4" id="KW-0539">Nucleus</keyword>
<dbReference type="InterPro" id="IPR058543">
    <property type="entry name" value="Beta-prop_RSE1/DDB1/CPSF1_2nd"/>
</dbReference>
<keyword evidence="10" id="KW-1185">Reference proteome</keyword>
<comment type="caution">
    <text evidence="9">The sequence shown here is derived from an EMBL/GenBank/DDBJ whole genome shotgun (WGS) entry which is preliminary data.</text>
</comment>
<feature type="region of interest" description="Disordered" evidence="5">
    <location>
        <begin position="273"/>
        <end position="307"/>
    </location>
</feature>
<evidence type="ECO:0000259" key="6">
    <source>
        <dbReference type="Pfam" id="PF03178"/>
    </source>
</evidence>
<dbReference type="STRING" id="139825.A0A401GRU0"/>
<feature type="compositionally biased region" description="Basic and acidic residues" evidence="5">
    <location>
        <begin position="296"/>
        <end position="307"/>
    </location>
</feature>
<dbReference type="InterPro" id="IPR050358">
    <property type="entry name" value="RSE1/DDB1/CFT1"/>
</dbReference>
<dbReference type="InterPro" id="IPR004871">
    <property type="entry name" value="RSE1/DDB1/CPSF1_C"/>
</dbReference>
<dbReference type="OrthoDB" id="433457at2759"/>
<evidence type="ECO:0000259" key="8">
    <source>
        <dbReference type="Pfam" id="PF23726"/>
    </source>
</evidence>
<dbReference type="AlphaFoldDB" id="A0A401GRU0"/>
<dbReference type="Proteomes" id="UP000287166">
    <property type="component" value="Unassembled WGS sequence"/>
</dbReference>
<gene>
    <name evidence="9" type="ORF">SCP_0700500</name>
</gene>
<dbReference type="EMBL" id="BFAD01000007">
    <property type="protein sequence ID" value="GBE84870.1"/>
    <property type="molecule type" value="Genomic_DNA"/>
</dbReference>
<evidence type="ECO:0000313" key="9">
    <source>
        <dbReference type="EMBL" id="GBE84870.1"/>
    </source>
</evidence>